<proteinExistence type="predicted"/>
<protein>
    <submittedName>
        <fullName evidence="1">Uncharacterized protein</fullName>
    </submittedName>
</protein>
<dbReference type="Proteomes" id="UP001500141">
    <property type="component" value="Unassembled WGS sequence"/>
</dbReference>
<name>A0ABP9A0N6_9FLAO</name>
<comment type="caution">
    <text evidence="1">The sequence shown here is derived from an EMBL/GenBank/DDBJ whole genome shotgun (WGS) entry which is preliminary data.</text>
</comment>
<gene>
    <name evidence="1" type="ORF">GCM10023230_21580</name>
</gene>
<keyword evidence="2" id="KW-1185">Reference proteome</keyword>
<reference evidence="2" key="1">
    <citation type="journal article" date="2019" name="Int. J. Syst. Evol. Microbiol.">
        <title>The Global Catalogue of Microorganisms (GCM) 10K type strain sequencing project: providing services to taxonomists for standard genome sequencing and annotation.</title>
        <authorList>
            <consortium name="The Broad Institute Genomics Platform"/>
            <consortium name="The Broad Institute Genome Sequencing Center for Infectious Disease"/>
            <person name="Wu L."/>
            <person name="Ma J."/>
        </authorList>
    </citation>
    <scope>NUCLEOTIDE SEQUENCE [LARGE SCALE GENOMIC DNA]</scope>
    <source>
        <strain evidence="2">JCM 18198</strain>
    </source>
</reference>
<evidence type="ECO:0000313" key="2">
    <source>
        <dbReference type="Proteomes" id="UP001500141"/>
    </source>
</evidence>
<accession>A0ABP9A0N6</accession>
<evidence type="ECO:0000313" key="1">
    <source>
        <dbReference type="EMBL" id="GAA4771053.1"/>
    </source>
</evidence>
<dbReference type="EMBL" id="BAABIP010000018">
    <property type="protein sequence ID" value="GAA4771053.1"/>
    <property type="molecule type" value="Genomic_DNA"/>
</dbReference>
<organism evidence="1 2">
    <name type="scientific">Flavobacterium hankyongi</name>
    <dbReference type="NCBI Taxonomy" id="1176532"/>
    <lineage>
        <taxon>Bacteria</taxon>
        <taxon>Pseudomonadati</taxon>
        <taxon>Bacteroidota</taxon>
        <taxon>Flavobacteriia</taxon>
        <taxon>Flavobacteriales</taxon>
        <taxon>Flavobacteriaceae</taxon>
        <taxon>Flavobacterium</taxon>
    </lineage>
</organism>
<sequence length="135" mass="15256">MYSFNKITLASDCDVLLAWAEKEKADLAFKKFSEERITANYSSTSVEIEAVLQGVLAEISAVQTVIDVLPEGPTKENEVKRKVRLEYKKFLLENRKDSYGSVALLEKELDLERINKELTEVDLFITGITAHKATL</sequence>
<dbReference type="RefSeq" id="WP_264544534.1">
    <property type="nucleotide sequence ID" value="NZ_BAABIP010000018.1"/>
</dbReference>